<gene>
    <name evidence="2" type="ORF">ECRASSUSDP1_LOCUS17769</name>
    <name evidence="3" type="ORF">ECRASSUSDP1_LOCUS17770</name>
</gene>
<comment type="caution">
    <text evidence="2">The sequence shown here is derived from an EMBL/GenBank/DDBJ whole genome shotgun (WGS) entry which is preliminary data.</text>
</comment>
<dbReference type="PROSITE" id="PS00028">
    <property type="entry name" value="ZINC_FINGER_C2H2_1"/>
    <property type="match status" value="1"/>
</dbReference>
<name>A0AAD2D0F7_EUPCR</name>
<organism evidence="2 4">
    <name type="scientific">Euplotes crassus</name>
    <dbReference type="NCBI Taxonomy" id="5936"/>
    <lineage>
        <taxon>Eukaryota</taxon>
        <taxon>Sar</taxon>
        <taxon>Alveolata</taxon>
        <taxon>Ciliophora</taxon>
        <taxon>Intramacronucleata</taxon>
        <taxon>Spirotrichea</taxon>
        <taxon>Hypotrichia</taxon>
        <taxon>Euplotida</taxon>
        <taxon>Euplotidae</taxon>
        <taxon>Moneuplotes</taxon>
    </lineage>
</organism>
<proteinExistence type="predicted"/>
<dbReference type="Proteomes" id="UP001295684">
    <property type="component" value="Unassembled WGS sequence"/>
</dbReference>
<keyword evidence="4" id="KW-1185">Reference proteome</keyword>
<feature type="domain" description="C2H2-type" evidence="1">
    <location>
        <begin position="26"/>
        <end position="47"/>
    </location>
</feature>
<evidence type="ECO:0000313" key="2">
    <source>
        <dbReference type="EMBL" id="CAI2376399.1"/>
    </source>
</evidence>
<evidence type="ECO:0000313" key="3">
    <source>
        <dbReference type="EMBL" id="CAI2376400.1"/>
    </source>
</evidence>
<evidence type="ECO:0000259" key="1">
    <source>
        <dbReference type="PROSITE" id="PS00028"/>
    </source>
</evidence>
<dbReference type="EMBL" id="CAMPGE010017955">
    <property type="protein sequence ID" value="CAI2376399.1"/>
    <property type="molecule type" value="Genomic_DNA"/>
</dbReference>
<dbReference type="InterPro" id="IPR013087">
    <property type="entry name" value="Znf_C2H2_type"/>
</dbReference>
<reference evidence="2" key="1">
    <citation type="submission" date="2023-07" db="EMBL/GenBank/DDBJ databases">
        <authorList>
            <consortium name="AG Swart"/>
            <person name="Singh M."/>
            <person name="Singh A."/>
            <person name="Seah K."/>
            <person name="Emmerich C."/>
        </authorList>
    </citation>
    <scope>NUCLEOTIDE SEQUENCE</scope>
    <source>
        <strain evidence="2">DP1</strain>
    </source>
</reference>
<dbReference type="EMBL" id="CAMPGE010017956">
    <property type="protein sequence ID" value="CAI2376400.1"/>
    <property type="molecule type" value="Genomic_DNA"/>
</dbReference>
<sequence length="310" mass="35797">MSLTMSGKPRQKRRSKHDQAGRDFKCHYCENAYLSYPAMYTHMKTKHYYNGSGGNPDMIMTTGRGRGRPRKNFGKVTKLNPESDDYFKTMEKCGGPTDPLTGFEDCLIHVLKQLNKEEVDFSRYPLYESLHKFSFERTPGNPEEEREKSAKLKDPALEIEYEKMGEEERNKLNCDDIFAVYLRQASQKVNESFYKLLLKFIIIYRECANKLGPKLADSDDIDKSSVKNETTESSDKFERSDKCEIDYSQIDFCTVNNAEKIPEMCNELITVFMEDHSFGIDRADAIDMTRNLCSWLYTNSLTCSKLSMAG</sequence>
<protein>
    <recommendedName>
        <fullName evidence="1">C2H2-type domain-containing protein</fullName>
    </recommendedName>
</protein>
<evidence type="ECO:0000313" key="4">
    <source>
        <dbReference type="Proteomes" id="UP001295684"/>
    </source>
</evidence>
<dbReference type="AlphaFoldDB" id="A0AAD2D0F7"/>
<accession>A0AAD2D0F7</accession>